<evidence type="ECO:0000259" key="5">
    <source>
        <dbReference type="Pfam" id="PF00155"/>
    </source>
</evidence>
<dbReference type="Gene3D" id="3.40.640.10">
    <property type="entry name" value="Type I PLP-dependent aspartate aminotransferase-like (Major domain)"/>
    <property type="match status" value="1"/>
</dbReference>
<evidence type="ECO:0000256" key="2">
    <source>
        <dbReference type="ARBA" id="ARBA00022898"/>
    </source>
</evidence>
<sequence>MRLIVPLQGVVQGRGGLILGSFIPCTLFYLLQLYLKRNRRPPTHLDPTPSTTDLTRTSSRSSLGPVQVSLRAESIANPNPSAYYVGWSKYLEDPYDRLANPDGIIQLGLSENRLSFDLIEKWMVDNLESVMVGGVGGISRIDEMLLYQPSDGMLEMKKAMANFMSLVMRTTTPFNPSHLVLTSGATAAIEMLSFCLADQGNGLLVPTPYYPGFDRDVIWRAGVELIHVHCCSSDNFSPSIDAFEQAYRNARRHGIKVRGVLISNPSNPVGNILSKEFLYSLLDFAKNKNIHIISDEIYAGSVYGDEEFVSMAEIVGSTDTDKQRVHIVYGISKDLSLPGFRIGVVHSFNETVLTATKRLARFTTVSSPTQRIMISMLSDSSFIEEYMMTNKDRLKKMHQLLVSSLRLSGIKCNESTAGFYCWVDIRHLLGSSSEKGELELWHNLLNVAKINTTPGTSCHCVEPGWFRCCFANLDEGDIPVILDRILRVVNL</sequence>
<name>A0A7N0UYB3_KALFE</name>
<keyword evidence="4" id="KW-0812">Transmembrane</keyword>
<keyword evidence="4" id="KW-0472">Membrane</keyword>
<dbReference type="InterPro" id="IPR015421">
    <property type="entry name" value="PyrdxlP-dep_Trfase_major"/>
</dbReference>
<dbReference type="InterPro" id="IPR004838">
    <property type="entry name" value="NHTrfase_class1_PyrdxlP-BS"/>
</dbReference>
<dbReference type="PRINTS" id="PR00753">
    <property type="entry name" value="ACCSYNTHASE"/>
</dbReference>
<dbReference type="GO" id="GO:0030170">
    <property type="term" value="F:pyridoxal phosphate binding"/>
    <property type="evidence" value="ECO:0007669"/>
    <property type="project" value="InterPro"/>
</dbReference>
<dbReference type="GO" id="GO:0004069">
    <property type="term" value="F:L-aspartate:2-oxoglutarate aminotransferase activity"/>
    <property type="evidence" value="ECO:0007669"/>
    <property type="project" value="TreeGrafter"/>
</dbReference>
<organism evidence="6 7">
    <name type="scientific">Kalanchoe fedtschenkoi</name>
    <name type="common">Lavender scallops</name>
    <name type="synonym">South American air plant</name>
    <dbReference type="NCBI Taxonomy" id="63787"/>
    <lineage>
        <taxon>Eukaryota</taxon>
        <taxon>Viridiplantae</taxon>
        <taxon>Streptophyta</taxon>
        <taxon>Embryophyta</taxon>
        <taxon>Tracheophyta</taxon>
        <taxon>Spermatophyta</taxon>
        <taxon>Magnoliopsida</taxon>
        <taxon>eudicotyledons</taxon>
        <taxon>Gunneridae</taxon>
        <taxon>Pentapetalae</taxon>
        <taxon>Saxifragales</taxon>
        <taxon>Crassulaceae</taxon>
        <taxon>Kalanchoe</taxon>
    </lineage>
</organism>
<evidence type="ECO:0000256" key="3">
    <source>
        <dbReference type="SAM" id="MobiDB-lite"/>
    </source>
</evidence>
<evidence type="ECO:0000313" key="7">
    <source>
        <dbReference type="Proteomes" id="UP000594263"/>
    </source>
</evidence>
<proteinExistence type="inferred from homology"/>
<comment type="similarity">
    <text evidence="1">Belongs to the class-I pyridoxal-phosphate-dependent aminotransferase family.</text>
</comment>
<reference evidence="6" key="1">
    <citation type="submission" date="2021-01" db="UniProtKB">
        <authorList>
            <consortium name="EnsemblPlants"/>
        </authorList>
    </citation>
    <scope>IDENTIFICATION</scope>
</reference>
<dbReference type="EnsemblPlants" id="Kaladp0090s0005.1.v1.1">
    <property type="protein sequence ID" value="Kaladp0090s0005.1.v1.1"/>
    <property type="gene ID" value="Kaladp0090s0005.v1.1"/>
</dbReference>
<dbReference type="Gramene" id="Kaladp0090s0005.1.v1.1">
    <property type="protein sequence ID" value="Kaladp0090s0005.1.v1.1"/>
    <property type="gene ID" value="Kaladp0090s0005.v1.1"/>
</dbReference>
<dbReference type="GO" id="GO:0016847">
    <property type="term" value="F:1-aminocyclopropane-1-carboxylate synthase activity"/>
    <property type="evidence" value="ECO:0007669"/>
    <property type="project" value="UniProtKB-ARBA"/>
</dbReference>
<dbReference type="PANTHER" id="PTHR43795">
    <property type="entry name" value="BIFUNCTIONAL ASPARTATE AMINOTRANSFERASE AND GLUTAMATE/ASPARTATE-PREPHENATE AMINOTRANSFERASE-RELATED"/>
    <property type="match status" value="1"/>
</dbReference>
<evidence type="ECO:0000256" key="1">
    <source>
        <dbReference type="ARBA" id="ARBA00007441"/>
    </source>
</evidence>
<accession>A0A7N0UYB3</accession>
<keyword evidence="4" id="KW-1133">Transmembrane helix</keyword>
<feature type="transmembrane region" description="Helical" evidence="4">
    <location>
        <begin position="15"/>
        <end position="35"/>
    </location>
</feature>
<dbReference type="InterPro" id="IPR015424">
    <property type="entry name" value="PyrdxlP-dep_Trfase"/>
</dbReference>
<evidence type="ECO:0000313" key="6">
    <source>
        <dbReference type="EnsemblPlants" id="Kaladp0090s0005.1.v1.1"/>
    </source>
</evidence>
<feature type="compositionally biased region" description="Low complexity" evidence="3">
    <location>
        <begin position="45"/>
        <end position="62"/>
    </location>
</feature>
<dbReference type="OMA" id="MYGSEEF"/>
<evidence type="ECO:0000256" key="4">
    <source>
        <dbReference type="SAM" id="Phobius"/>
    </source>
</evidence>
<dbReference type="PANTHER" id="PTHR43795:SF46">
    <property type="entry name" value="AMINOTRANSFERASE ACS12-RELATED"/>
    <property type="match status" value="1"/>
</dbReference>
<feature type="domain" description="Aminotransferase class I/classII large" evidence="5">
    <location>
        <begin position="105"/>
        <end position="485"/>
    </location>
</feature>
<dbReference type="Gene3D" id="3.90.1150.10">
    <property type="entry name" value="Aspartate Aminotransferase, domain 1"/>
    <property type="match status" value="1"/>
</dbReference>
<dbReference type="GO" id="GO:0008793">
    <property type="term" value="F:aromatic-amino-acid transaminase activity"/>
    <property type="evidence" value="ECO:0007669"/>
    <property type="project" value="TreeGrafter"/>
</dbReference>
<keyword evidence="7" id="KW-1185">Reference proteome</keyword>
<feature type="region of interest" description="Disordered" evidence="3">
    <location>
        <begin position="41"/>
        <end position="63"/>
    </location>
</feature>
<dbReference type="InterPro" id="IPR050478">
    <property type="entry name" value="Ethylene_sulfur-biosynth"/>
</dbReference>
<dbReference type="PROSITE" id="PS00105">
    <property type="entry name" value="AA_TRANSFER_CLASS_1"/>
    <property type="match status" value="1"/>
</dbReference>
<dbReference type="InterPro" id="IPR015422">
    <property type="entry name" value="PyrdxlP-dep_Trfase_small"/>
</dbReference>
<dbReference type="Pfam" id="PF00155">
    <property type="entry name" value="Aminotran_1_2"/>
    <property type="match status" value="1"/>
</dbReference>
<dbReference type="AlphaFoldDB" id="A0A7N0UYB3"/>
<dbReference type="InterPro" id="IPR004839">
    <property type="entry name" value="Aminotransferase_I/II_large"/>
</dbReference>
<dbReference type="SUPFAM" id="SSF53383">
    <property type="entry name" value="PLP-dependent transferases"/>
    <property type="match status" value="1"/>
</dbReference>
<dbReference type="CDD" id="cd00609">
    <property type="entry name" value="AAT_like"/>
    <property type="match status" value="1"/>
</dbReference>
<protein>
    <recommendedName>
        <fullName evidence="5">Aminotransferase class I/classII large domain-containing protein</fullName>
    </recommendedName>
</protein>
<keyword evidence="2" id="KW-0663">Pyridoxal phosphate</keyword>
<dbReference type="Proteomes" id="UP000594263">
    <property type="component" value="Unplaced"/>
</dbReference>